<dbReference type="PANTHER" id="PTHR46579:SF1">
    <property type="entry name" value="F5_8 TYPE C DOMAIN-CONTAINING PROTEIN"/>
    <property type="match status" value="1"/>
</dbReference>
<protein>
    <submittedName>
        <fullName evidence="1">HEAT repeat-containing protein 5A</fullName>
    </submittedName>
</protein>
<organism evidence="1 2">
    <name type="scientific">Frankliniella fusca</name>
    <dbReference type="NCBI Taxonomy" id="407009"/>
    <lineage>
        <taxon>Eukaryota</taxon>
        <taxon>Metazoa</taxon>
        <taxon>Ecdysozoa</taxon>
        <taxon>Arthropoda</taxon>
        <taxon>Hexapoda</taxon>
        <taxon>Insecta</taxon>
        <taxon>Pterygota</taxon>
        <taxon>Neoptera</taxon>
        <taxon>Paraneoptera</taxon>
        <taxon>Thysanoptera</taxon>
        <taxon>Terebrantia</taxon>
        <taxon>Thripoidea</taxon>
        <taxon>Thripidae</taxon>
        <taxon>Frankliniella</taxon>
    </lineage>
</organism>
<dbReference type="Proteomes" id="UP001219518">
    <property type="component" value="Unassembled WGS sequence"/>
</dbReference>
<dbReference type="EMBL" id="JAHWGI010000147">
    <property type="protein sequence ID" value="KAK3910137.1"/>
    <property type="molecule type" value="Genomic_DNA"/>
</dbReference>
<sequence length="151" mass="16911">MVFPHQDLLECRDVGDSYNDLVRNSIADPKSKMLKGVCGPTDKMPQAQFQNLELLVKGISLLNQESISIDNINEADEIFKQFCCGFQNIYGLRHMSSNIHLLRHLAQSVRETGPLFVTSAYKFEDLNGKMASLVHGTTQAPKQIFKNIALA</sequence>
<dbReference type="AlphaFoldDB" id="A0AAE1GVS6"/>
<comment type="caution">
    <text evidence="1">The sequence shown here is derived from an EMBL/GenBank/DDBJ whole genome shotgun (WGS) entry which is preliminary data.</text>
</comment>
<reference evidence="1" key="2">
    <citation type="journal article" date="2023" name="BMC Genomics">
        <title>Pest status, molecular evolution, and epigenetic factors derived from the genome assembly of Frankliniella fusca, a thysanopteran phytovirus vector.</title>
        <authorList>
            <person name="Catto M.A."/>
            <person name="Labadie P.E."/>
            <person name="Jacobson A.L."/>
            <person name="Kennedy G.G."/>
            <person name="Srinivasan R."/>
            <person name="Hunt B.G."/>
        </authorList>
    </citation>
    <scope>NUCLEOTIDE SEQUENCE</scope>
    <source>
        <strain evidence="1">PL_HMW_Pooled</strain>
    </source>
</reference>
<dbReference type="PANTHER" id="PTHR46579">
    <property type="entry name" value="F5/8 TYPE C DOMAIN-CONTAINING PROTEIN-RELATED"/>
    <property type="match status" value="1"/>
</dbReference>
<evidence type="ECO:0000313" key="2">
    <source>
        <dbReference type="Proteomes" id="UP001219518"/>
    </source>
</evidence>
<keyword evidence="2" id="KW-1185">Reference proteome</keyword>
<gene>
    <name evidence="1" type="ORF">KUF71_000715</name>
</gene>
<accession>A0AAE1GVS6</accession>
<evidence type="ECO:0000313" key="1">
    <source>
        <dbReference type="EMBL" id="KAK3910137.1"/>
    </source>
</evidence>
<reference evidence="1" key="1">
    <citation type="submission" date="2021-07" db="EMBL/GenBank/DDBJ databases">
        <authorList>
            <person name="Catto M.A."/>
            <person name="Jacobson A."/>
            <person name="Kennedy G."/>
            <person name="Labadie P."/>
            <person name="Hunt B.G."/>
            <person name="Srinivasan R."/>
        </authorList>
    </citation>
    <scope>NUCLEOTIDE SEQUENCE</scope>
    <source>
        <strain evidence="1">PL_HMW_Pooled</strain>
        <tissue evidence="1">Head</tissue>
    </source>
</reference>
<name>A0AAE1GVS6_9NEOP</name>
<proteinExistence type="predicted"/>